<dbReference type="SUPFAM" id="SSF49899">
    <property type="entry name" value="Concanavalin A-like lectins/glucanases"/>
    <property type="match status" value="1"/>
</dbReference>
<dbReference type="CDD" id="cd13733">
    <property type="entry name" value="SPRY_PRY_C-I_1"/>
    <property type="match status" value="1"/>
</dbReference>
<dbReference type="SMART" id="SM00449">
    <property type="entry name" value="SPRY"/>
    <property type="match status" value="1"/>
</dbReference>
<accession>A0A9B0WGZ6</accession>
<evidence type="ECO:0000256" key="3">
    <source>
        <dbReference type="PROSITE-ProRule" id="PRU00024"/>
    </source>
</evidence>
<dbReference type="PRINTS" id="PR01407">
    <property type="entry name" value="BUTYPHLNCDUF"/>
</dbReference>
<dbReference type="OrthoDB" id="9830878at2759"/>
<reference evidence="8" key="1">
    <citation type="submission" date="2025-08" db="UniProtKB">
        <authorList>
            <consortium name="RefSeq"/>
        </authorList>
    </citation>
    <scope>IDENTIFICATION</scope>
    <source>
        <tissue evidence="8">Spleen</tissue>
    </source>
</reference>
<keyword evidence="1 3" id="KW-0863">Zinc-finger</keyword>
<dbReference type="InterPro" id="IPR003877">
    <property type="entry name" value="SPRY_dom"/>
</dbReference>
<feature type="coiled-coil region" evidence="4">
    <location>
        <begin position="53"/>
        <end position="88"/>
    </location>
</feature>
<evidence type="ECO:0000313" key="7">
    <source>
        <dbReference type="Proteomes" id="UP000504623"/>
    </source>
</evidence>
<evidence type="ECO:0000256" key="2">
    <source>
        <dbReference type="ARBA" id="ARBA00022833"/>
    </source>
</evidence>
<evidence type="ECO:0000259" key="5">
    <source>
        <dbReference type="PROSITE" id="PS50119"/>
    </source>
</evidence>
<name>A0A9B0WGZ6_CHRAS</name>
<organism evidence="7 8">
    <name type="scientific">Chrysochloris asiatica</name>
    <name type="common">Cape golden mole</name>
    <dbReference type="NCBI Taxonomy" id="185453"/>
    <lineage>
        <taxon>Eukaryota</taxon>
        <taxon>Metazoa</taxon>
        <taxon>Chordata</taxon>
        <taxon>Craniata</taxon>
        <taxon>Vertebrata</taxon>
        <taxon>Euteleostomi</taxon>
        <taxon>Mammalia</taxon>
        <taxon>Eutheria</taxon>
        <taxon>Afrotheria</taxon>
        <taxon>Chrysochloridae</taxon>
        <taxon>Chrysochlorinae</taxon>
        <taxon>Chrysochloris</taxon>
    </lineage>
</organism>
<dbReference type="GO" id="GO:0008270">
    <property type="term" value="F:zinc ion binding"/>
    <property type="evidence" value="ECO:0007669"/>
    <property type="project" value="UniProtKB-KW"/>
</dbReference>
<keyword evidence="2" id="KW-0862">Zinc</keyword>
<dbReference type="GeneID" id="102813968"/>
<proteinExistence type="predicted"/>
<dbReference type="AlphaFoldDB" id="A0A9B0WGZ6"/>
<protein>
    <submittedName>
        <fullName evidence="8">Probable E3 ubiquitin-protein ligase TRIML2</fullName>
    </submittedName>
</protein>
<evidence type="ECO:0000259" key="6">
    <source>
        <dbReference type="PROSITE" id="PS50188"/>
    </source>
</evidence>
<keyword evidence="4" id="KW-0175">Coiled coil</keyword>
<dbReference type="InterPro" id="IPR050143">
    <property type="entry name" value="TRIM/RBCC"/>
</dbReference>
<sequence>MFQRFTPDLRQKIPDYYCEKHLEPRLFCDDDQIALCVKCTPIEEHKHHMVYGLEETAENYRNLLEEILNMLRKKLETARSMFAEEQERMVMVQEEEQNFKAMIESEYRMRFRLLNEENLLRRQGCLLNFQMKDANVNQLSRIATELEEKSIEAVQRLNNLARQNMRKLKESEGWLFEQICSLQALTAELEKKCEQPTLALLQNARSSLERSESLLIQCLEPVRITELSLSQIITGMSKTLRVLQRYITLDPETAHPCLVVSEDLRSVRFGNGHQNVPGNPWNFDFSATVLGMESFTSGRHYWVVDVENATNWQLGIYMNSASRRSDIPNTCGDKILLTRSMMGTDSTLWIFPHLKRVFCREQIRKVGIFLDYEYGELAFYNVTQRALIYSLSCLTFHGTIRPIFSFCITNEGMNSDSVTICPPPASYKAIYC</sequence>
<dbReference type="Pfam" id="PF00622">
    <property type="entry name" value="SPRY"/>
    <property type="match status" value="1"/>
</dbReference>
<dbReference type="PANTHER" id="PTHR24103">
    <property type="entry name" value="E3 UBIQUITIN-PROTEIN LIGASE TRIM"/>
    <property type="match status" value="1"/>
</dbReference>
<dbReference type="InterPro" id="IPR013320">
    <property type="entry name" value="ConA-like_dom_sf"/>
</dbReference>
<dbReference type="PROSITE" id="PS50188">
    <property type="entry name" value="B302_SPRY"/>
    <property type="match status" value="1"/>
</dbReference>
<dbReference type="Gene3D" id="2.60.120.920">
    <property type="match status" value="1"/>
</dbReference>
<dbReference type="InterPro" id="IPR001870">
    <property type="entry name" value="B30.2/SPRY"/>
</dbReference>
<evidence type="ECO:0000256" key="1">
    <source>
        <dbReference type="ARBA" id="ARBA00022771"/>
    </source>
</evidence>
<dbReference type="RefSeq" id="XP_006834576.1">
    <property type="nucleotide sequence ID" value="XM_006834513.1"/>
</dbReference>
<dbReference type="CTD" id="205860"/>
<keyword evidence="7" id="KW-1185">Reference proteome</keyword>
<dbReference type="FunFam" id="2.60.120.920:FF:000004">
    <property type="entry name" value="Butyrophilin subfamily 1 member A1"/>
    <property type="match status" value="1"/>
</dbReference>
<evidence type="ECO:0000313" key="8">
    <source>
        <dbReference type="RefSeq" id="XP_006834576.1"/>
    </source>
</evidence>
<gene>
    <name evidence="8" type="primary">TRIML2</name>
</gene>
<dbReference type="Proteomes" id="UP000504623">
    <property type="component" value="Unplaced"/>
</dbReference>
<feature type="coiled-coil region" evidence="4">
    <location>
        <begin position="143"/>
        <end position="171"/>
    </location>
</feature>
<evidence type="ECO:0000256" key="4">
    <source>
        <dbReference type="SAM" id="Coils"/>
    </source>
</evidence>
<dbReference type="SUPFAM" id="SSF57845">
    <property type="entry name" value="B-box zinc-binding domain"/>
    <property type="match status" value="1"/>
</dbReference>
<dbReference type="Gene3D" id="3.30.160.60">
    <property type="entry name" value="Classic Zinc Finger"/>
    <property type="match status" value="1"/>
</dbReference>
<dbReference type="InterPro" id="IPR000315">
    <property type="entry name" value="Znf_B-box"/>
</dbReference>
<dbReference type="InterPro" id="IPR043136">
    <property type="entry name" value="B30.2/SPRY_sf"/>
</dbReference>
<dbReference type="SMART" id="SM00589">
    <property type="entry name" value="PRY"/>
    <property type="match status" value="1"/>
</dbReference>
<dbReference type="Pfam" id="PF13765">
    <property type="entry name" value="PRY"/>
    <property type="match status" value="1"/>
</dbReference>
<feature type="domain" description="B box-type" evidence="5">
    <location>
        <begin position="25"/>
        <end position="53"/>
    </location>
</feature>
<dbReference type="InterPro" id="IPR006574">
    <property type="entry name" value="PRY"/>
</dbReference>
<dbReference type="InterPro" id="IPR003879">
    <property type="entry name" value="Butyrophylin_SPRY"/>
</dbReference>
<feature type="domain" description="B30.2/SPRY" evidence="6">
    <location>
        <begin position="227"/>
        <end position="427"/>
    </location>
</feature>
<dbReference type="PROSITE" id="PS50119">
    <property type="entry name" value="ZF_BBOX"/>
    <property type="match status" value="1"/>
</dbReference>
<keyword evidence="1 3" id="KW-0479">Metal-binding</keyword>